<comment type="caution">
    <text evidence="19">The sequence shown here is derived from an EMBL/GenBank/DDBJ whole genome shotgun (WGS) entry which is preliminary data.</text>
</comment>
<dbReference type="Gene3D" id="3.20.20.80">
    <property type="entry name" value="Glycosidases"/>
    <property type="match status" value="1"/>
</dbReference>
<dbReference type="Gene3D" id="1.10.10.760">
    <property type="entry name" value="E-set domains of sugar-utilizing enzymes"/>
    <property type="match status" value="1"/>
</dbReference>
<gene>
    <name evidence="19" type="ORF">HFRIS_013104</name>
</gene>
<dbReference type="GO" id="GO:0005992">
    <property type="term" value="P:trehalose biosynthetic process"/>
    <property type="evidence" value="ECO:0007669"/>
    <property type="project" value="UniProtKB-UniRule"/>
</dbReference>
<dbReference type="EMBL" id="AEEC02000017">
    <property type="protein sequence ID" value="EOA04224.1"/>
    <property type="molecule type" value="Genomic_DNA"/>
</dbReference>
<evidence type="ECO:0000256" key="9">
    <source>
        <dbReference type="ARBA" id="ARBA00023295"/>
    </source>
</evidence>
<evidence type="ECO:0000313" key="19">
    <source>
        <dbReference type="EMBL" id="EOA04224.1"/>
    </source>
</evidence>
<feature type="active site" description="Proton donor" evidence="15">
    <location>
        <position position="298"/>
    </location>
</feature>
<comment type="catalytic activity">
    <reaction evidence="12 14">
        <text>hydrolysis of (1-&gt;4)-alpha-D-glucosidic linkage in 4-alpha-D-[(1-&gt;4)-alpha-D-glucanosyl]n trehalose to yield trehalose and (1-&gt;4)-alpha-D-glucan.</text>
        <dbReference type="EC" id="3.2.1.141"/>
    </reaction>
</comment>
<dbReference type="PANTHER" id="PTHR43651">
    <property type="entry name" value="1,4-ALPHA-GLUCAN-BRANCHING ENZYME"/>
    <property type="match status" value="1"/>
</dbReference>
<evidence type="ECO:0000256" key="6">
    <source>
        <dbReference type="ARBA" id="ARBA00022490"/>
    </source>
</evidence>
<dbReference type="RefSeq" id="WP_006463838.1">
    <property type="nucleotide sequence ID" value="NZ_AEEC02000017.1"/>
</dbReference>
<evidence type="ECO:0000256" key="10">
    <source>
        <dbReference type="ARBA" id="ARBA00032057"/>
    </source>
</evidence>
<accession>A0AAI9N3K2</accession>
<dbReference type="InterPro" id="IPR014756">
    <property type="entry name" value="Ig_E-set"/>
</dbReference>
<feature type="binding site" evidence="16">
    <location>
        <begin position="408"/>
        <end position="413"/>
    </location>
    <ligand>
        <name>substrate</name>
    </ligand>
</feature>
<dbReference type="CDD" id="cd11325">
    <property type="entry name" value="AmyAc_GTHase"/>
    <property type="match status" value="1"/>
</dbReference>
<evidence type="ECO:0000256" key="12">
    <source>
        <dbReference type="ARBA" id="ARBA00034013"/>
    </source>
</evidence>
<dbReference type="InterPro" id="IPR022567">
    <property type="entry name" value="DUF3459"/>
</dbReference>
<sequence>MTARFSLPLPFGAQVTAPGQVRFRIWAPGADAAAVEITGGGRLPMSPDSAAPGWYLLDTACEPGTLYRYVLHSKVEGEVTVPDPASRGQAGDVFDPSVVVDAHAYQWQYPHWQGRPWEETVLYELHPGAMGGFAGIQQRLAELAELGITAIELMPVAEFPGAHNWGYDGVLPFAPDASYGTPEQLKALIDTAHGLGMMVFLDVVYNHFGPAGNYLNSYAPEFFRHDSNTLWGATIDFRRPEVADFFTLNALYWLQEYRFDGLRLDAVHAICEPDWLVSLGHRIRQEIGTERHVHLVLEHDGNAAHLLGYGGQGEQVADPDQGEVRTRTSHVYDAQWNDDAHHVLHVLLTGEDGGYYSAYAEQPAEKLARCLQQGFVYQGEVSPYSGEPRGEPSAELPPTAFVNFLQNHDQIGNRAFGERLTVLAHPLALHAAQALILLAPQVPMLFMGEEFCAVQPFLYFTSHQDEALATAVREGRRREFSRFPQFADPQLLEQIPDPNSFATFVSSIPEPGPAPGSAACLRRVAELLHIRKLHIAPYLRGARALEARTIGPKAVQARWRLSNGSVLNITVNLDEQPLQESLEQLAHPAGADVLFDSGAVLETLAEGTFPPHAILALREPAEDTMSTQPIGRPT</sequence>
<dbReference type="InterPro" id="IPR012768">
    <property type="entry name" value="Trehalose_TreZ"/>
</dbReference>
<dbReference type="EC" id="3.2.1.141" evidence="4 13"/>
<evidence type="ECO:0000256" key="4">
    <source>
        <dbReference type="ARBA" id="ARBA00012268"/>
    </source>
</evidence>
<reference evidence="19 20" key="1">
    <citation type="journal article" date="2013" name="Front. Microbiol.">
        <title>The genome of the endophytic bacterium H. frisingense GSF30(T) identifies diverse strategies in the Herbaspirillum genus to interact with plants.</title>
        <authorList>
            <person name="Straub D."/>
            <person name="Rothballer M."/>
            <person name="Hartmann A."/>
            <person name="Ludewig U."/>
        </authorList>
    </citation>
    <scope>NUCLEOTIDE SEQUENCE [LARGE SCALE GENOMIC DNA]</scope>
    <source>
        <strain evidence="19 20">GSF30</strain>
    </source>
</reference>
<evidence type="ECO:0000256" key="7">
    <source>
        <dbReference type="ARBA" id="ARBA00022801"/>
    </source>
</evidence>
<comment type="subcellular location">
    <subcellularLocation>
        <location evidence="1 15">Cytoplasm</location>
    </subcellularLocation>
</comment>
<feature type="active site" description="Nucleophile" evidence="15">
    <location>
        <position position="265"/>
    </location>
</feature>
<evidence type="ECO:0000256" key="2">
    <source>
        <dbReference type="ARBA" id="ARBA00005199"/>
    </source>
</evidence>
<evidence type="ECO:0000313" key="20">
    <source>
        <dbReference type="Proteomes" id="UP000006772"/>
    </source>
</evidence>
<name>A0AAI9N3K2_9BURK</name>
<feature type="domain" description="Glycosyl hydrolase family 13 catalytic" evidence="18">
    <location>
        <begin position="120"/>
        <end position="476"/>
    </location>
</feature>
<evidence type="ECO:0000256" key="17">
    <source>
        <dbReference type="PIRSR" id="PIRSR006337-3"/>
    </source>
</evidence>
<keyword evidence="7 14" id="KW-0378">Hydrolase</keyword>
<protein>
    <recommendedName>
        <fullName evidence="5 13">Malto-oligosyltrehalose trehalohydrolase</fullName>
        <shortName evidence="14">MTHase</shortName>
        <ecNumber evidence="4 13">3.2.1.141</ecNumber>
    </recommendedName>
    <alternativeName>
        <fullName evidence="11 14">4-alpha-D-((1-&gt;4)-alpha-D-glucano)trehalose trehalohydrolase</fullName>
    </alternativeName>
    <alternativeName>
        <fullName evidence="10 14">Maltooligosyl trehalose trehalohydrolase</fullName>
    </alternativeName>
</protein>
<proteinExistence type="inferred from homology"/>
<dbReference type="PANTHER" id="PTHR43651:SF11">
    <property type="entry name" value="MALTO-OLIGOSYLTREHALOSE TREHALOHYDROLASE"/>
    <property type="match status" value="1"/>
</dbReference>
<feature type="binding site" evidence="16">
    <location>
        <begin position="263"/>
        <end position="268"/>
    </location>
    <ligand>
        <name>substrate</name>
    </ligand>
</feature>
<dbReference type="NCBIfam" id="TIGR02402">
    <property type="entry name" value="trehalose_TreZ"/>
    <property type="match status" value="1"/>
</dbReference>
<dbReference type="SUPFAM" id="SSF81296">
    <property type="entry name" value="E set domains"/>
    <property type="match status" value="1"/>
</dbReference>
<dbReference type="Pfam" id="PF11941">
    <property type="entry name" value="DUF3459"/>
    <property type="match status" value="1"/>
</dbReference>
<dbReference type="AlphaFoldDB" id="A0AAI9N3K2"/>
<keyword evidence="8" id="KW-0119">Carbohydrate metabolism</keyword>
<dbReference type="CDD" id="cd02853">
    <property type="entry name" value="E_set_MTHase_like_N"/>
    <property type="match status" value="1"/>
</dbReference>
<comment type="similarity">
    <text evidence="3 14">Belongs to the glycosyl hydrolase 13 family.</text>
</comment>
<evidence type="ECO:0000256" key="13">
    <source>
        <dbReference type="NCBIfam" id="TIGR02402"/>
    </source>
</evidence>
<dbReference type="InterPro" id="IPR017853">
    <property type="entry name" value="GH"/>
</dbReference>
<evidence type="ECO:0000256" key="14">
    <source>
        <dbReference type="PIRNR" id="PIRNR006337"/>
    </source>
</evidence>
<feature type="binding site" evidence="16">
    <location>
        <begin position="338"/>
        <end position="342"/>
    </location>
    <ligand>
        <name>substrate</name>
    </ligand>
</feature>
<dbReference type="GO" id="GO:0033942">
    <property type="term" value="F:4-alpha-D-(1-&gt;4)-alpha-D-glucanotrehalose trehalohydrolase activity"/>
    <property type="evidence" value="ECO:0007669"/>
    <property type="project" value="UniProtKB-EC"/>
</dbReference>
<evidence type="ECO:0000256" key="5">
    <source>
        <dbReference type="ARBA" id="ARBA00015938"/>
    </source>
</evidence>
<dbReference type="Gene3D" id="2.60.40.10">
    <property type="entry name" value="Immunoglobulins"/>
    <property type="match status" value="1"/>
</dbReference>
<dbReference type="InterPro" id="IPR006047">
    <property type="entry name" value="GH13_cat_dom"/>
</dbReference>
<keyword evidence="6" id="KW-0963">Cytoplasm</keyword>
<dbReference type="SMART" id="SM00642">
    <property type="entry name" value="Aamy"/>
    <property type="match status" value="1"/>
</dbReference>
<organism evidence="19 20">
    <name type="scientific">Herbaspirillum frisingense GSF30</name>
    <dbReference type="NCBI Taxonomy" id="864073"/>
    <lineage>
        <taxon>Bacteria</taxon>
        <taxon>Pseudomonadati</taxon>
        <taxon>Pseudomonadota</taxon>
        <taxon>Betaproteobacteria</taxon>
        <taxon>Burkholderiales</taxon>
        <taxon>Oxalobacteraceae</taxon>
        <taxon>Herbaspirillum</taxon>
    </lineage>
</organism>
<dbReference type="Proteomes" id="UP000006772">
    <property type="component" value="Unassembled WGS sequence"/>
</dbReference>
<dbReference type="InterPro" id="IPR044901">
    <property type="entry name" value="Trehalose_TreZ_E-set_sf"/>
</dbReference>
<feature type="site" description="Transition state stabilizer" evidence="17">
    <location>
        <position position="409"/>
    </location>
</feature>
<evidence type="ECO:0000259" key="18">
    <source>
        <dbReference type="SMART" id="SM00642"/>
    </source>
</evidence>
<evidence type="ECO:0000256" key="15">
    <source>
        <dbReference type="PIRSR" id="PIRSR006337-1"/>
    </source>
</evidence>
<dbReference type="SUPFAM" id="SSF51445">
    <property type="entry name" value="(Trans)glycosidases"/>
    <property type="match status" value="1"/>
</dbReference>
<dbReference type="Pfam" id="PF00128">
    <property type="entry name" value="Alpha-amylase"/>
    <property type="match status" value="1"/>
</dbReference>
<dbReference type="PIRSF" id="PIRSF006337">
    <property type="entry name" value="Trehalose_TreZ"/>
    <property type="match status" value="1"/>
</dbReference>
<evidence type="ECO:0000256" key="3">
    <source>
        <dbReference type="ARBA" id="ARBA00008061"/>
    </source>
</evidence>
<keyword evidence="9 14" id="KW-0326">Glycosidase</keyword>
<dbReference type="InterPro" id="IPR013783">
    <property type="entry name" value="Ig-like_fold"/>
</dbReference>
<evidence type="ECO:0000256" key="1">
    <source>
        <dbReference type="ARBA" id="ARBA00004496"/>
    </source>
</evidence>
<evidence type="ECO:0000256" key="16">
    <source>
        <dbReference type="PIRSR" id="PIRSR006337-2"/>
    </source>
</evidence>
<evidence type="ECO:0000256" key="11">
    <source>
        <dbReference type="ARBA" id="ARBA00033284"/>
    </source>
</evidence>
<comment type="pathway">
    <text evidence="2 14">Glycan biosynthesis; trehalose biosynthesis.</text>
</comment>
<evidence type="ECO:0000256" key="8">
    <source>
        <dbReference type="ARBA" id="ARBA00023277"/>
    </source>
</evidence>
<dbReference type="GO" id="GO:0005737">
    <property type="term" value="C:cytoplasm"/>
    <property type="evidence" value="ECO:0007669"/>
    <property type="project" value="UniProtKB-SubCell"/>
</dbReference>